<dbReference type="EMBL" id="JAGINW010000001">
    <property type="protein sequence ID" value="MBP2329434.1"/>
    <property type="molecule type" value="Genomic_DNA"/>
</dbReference>
<evidence type="ECO:0000313" key="2">
    <source>
        <dbReference type="EMBL" id="MBP2329434.1"/>
    </source>
</evidence>
<keyword evidence="1" id="KW-1133">Transmembrane helix</keyword>
<dbReference type="Proteomes" id="UP001519332">
    <property type="component" value="Unassembled WGS sequence"/>
</dbReference>
<proteinExistence type="predicted"/>
<gene>
    <name evidence="2" type="ORF">JOF56_009819</name>
</gene>
<keyword evidence="3" id="KW-1185">Reference proteome</keyword>
<protein>
    <submittedName>
        <fullName evidence="2">Uncharacterized protein</fullName>
    </submittedName>
</protein>
<comment type="caution">
    <text evidence="2">The sequence shown here is derived from an EMBL/GenBank/DDBJ whole genome shotgun (WGS) entry which is preliminary data.</text>
</comment>
<reference evidence="2 3" key="1">
    <citation type="submission" date="2021-03" db="EMBL/GenBank/DDBJ databases">
        <title>Sequencing the genomes of 1000 actinobacteria strains.</title>
        <authorList>
            <person name="Klenk H.-P."/>
        </authorList>
    </citation>
    <scope>NUCLEOTIDE SEQUENCE [LARGE SCALE GENOMIC DNA]</scope>
    <source>
        <strain evidence="2 3">DSM 46670</strain>
    </source>
</reference>
<keyword evidence="1" id="KW-0812">Transmembrane</keyword>
<keyword evidence="1" id="KW-0472">Membrane</keyword>
<evidence type="ECO:0000256" key="1">
    <source>
        <dbReference type="SAM" id="Phobius"/>
    </source>
</evidence>
<organism evidence="2 3">
    <name type="scientific">Kibdelosporangium banguiense</name>
    <dbReference type="NCBI Taxonomy" id="1365924"/>
    <lineage>
        <taxon>Bacteria</taxon>
        <taxon>Bacillati</taxon>
        <taxon>Actinomycetota</taxon>
        <taxon>Actinomycetes</taxon>
        <taxon>Pseudonocardiales</taxon>
        <taxon>Pseudonocardiaceae</taxon>
        <taxon>Kibdelosporangium</taxon>
    </lineage>
</organism>
<evidence type="ECO:0000313" key="3">
    <source>
        <dbReference type="Proteomes" id="UP001519332"/>
    </source>
</evidence>
<name>A0ABS4TYG1_9PSEU</name>
<sequence>MLAATVTADMAVLGIAIGLVFSLGCYLVSTFSPVG</sequence>
<accession>A0ABS4TYG1</accession>
<feature type="transmembrane region" description="Helical" evidence="1">
    <location>
        <begin position="12"/>
        <end position="32"/>
    </location>
</feature>